<feature type="binding site" evidence="2">
    <location>
        <position position="206"/>
    </location>
    <ligand>
        <name>Co(2+)</name>
        <dbReference type="ChEBI" id="CHEBI:48828"/>
    </ligand>
</feature>
<name>A0A143Q006_LIMRT</name>
<dbReference type="PIRSF" id="PIRSF033579">
    <property type="entry name" value="Anaer_Co_chel"/>
    <property type="match status" value="1"/>
</dbReference>
<evidence type="ECO:0000313" key="5">
    <source>
        <dbReference type="EMBL" id="PTM29363.1"/>
    </source>
</evidence>
<keyword evidence="2" id="KW-0479">Metal-binding</keyword>
<dbReference type="OrthoDB" id="9770331at2"/>
<evidence type="ECO:0000313" key="8">
    <source>
        <dbReference type="Proteomes" id="UP000195868"/>
    </source>
</evidence>
<dbReference type="EMBL" id="MIMU01000161">
    <property type="protein sequence ID" value="OTA80733.1"/>
    <property type="molecule type" value="Genomic_DNA"/>
</dbReference>
<dbReference type="Proteomes" id="UP000194286">
    <property type="component" value="Unassembled WGS sequence"/>
</dbReference>
<dbReference type="CDD" id="cd03413">
    <property type="entry name" value="CbiK_C"/>
    <property type="match status" value="1"/>
</dbReference>
<dbReference type="RefSeq" id="WP_063164357.1">
    <property type="nucleotide sequence ID" value="NZ_CP014786.1"/>
</dbReference>
<evidence type="ECO:0000256" key="2">
    <source>
        <dbReference type="PIRSR" id="PIRSR033579-3"/>
    </source>
</evidence>
<dbReference type="CDD" id="cd03412">
    <property type="entry name" value="CbiK_N"/>
    <property type="match status" value="1"/>
</dbReference>
<accession>A0A143Q006</accession>
<evidence type="ECO:0000256" key="1">
    <source>
        <dbReference type="PIRSR" id="PIRSR033579-1"/>
    </source>
</evidence>
<proteinExistence type="predicted"/>
<keyword evidence="2" id="KW-0170">Cobalt</keyword>
<feature type="active site" description="Proton acceptor" evidence="1">
    <location>
        <position position="146"/>
    </location>
</feature>
<gene>
    <name evidence="4" type="ORF">B5G22_02705</name>
    <name evidence="3" type="ORF">BHL82_03080</name>
    <name evidence="5" type="ORF">DA796_05360</name>
    <name evidence="6" type="ORF">HHK02_04350</name>
</gene>
<dbReference type="Proteomes" id="UP000241783">
    <property type="component" value="Unassembled WGS sequence"/>
</dbReference>
<dbReference type="GO" id="GO:0019251">
    <property type="term" value="P:anaerobic cobalamin biosynthetic process"/>
    <property type="evidence" value="ECO:0007669"/>
    <property type="project" value="InterPro"/>
</dbReference>
<feature type="binding site" evidence="2">
    <location>
        <position position="174"/>
    </location>
    <ligand>
        <name>Co(2+)</name>
        <dbReference type="ChEBI" id="CHEBI:48828"/>
    </ligand>
</feature>
<evidence type="ECO:0000313" key="3">
    <source>
        <dbReference type="EMBL" id="OTA80733.1"/>
    </source>
</evidence>
<dbReference type="GO" id="GO:0016852">
    <property type="term" value="F:sirohydrochlorin cobaltochelatase activity"/>
    <property type="evidence" value="ECO:0007669"/>
    <property type="project" value="InterPro"/>
</dbReference>
<evidence type="ECO:0000313" key="4">
    <source>
        <dbReference type="EMBL" id="OUN49425.1"/>
    </source>
</evidence>
<reference evidence="4" key="3">
    <citation type="journal article" date="2018" name="BMC Genomics">
        <title>Whole genome sequencing and function prediction of 133 gut anaerobes isolated from chicken caecum in pure cultures.</title>
        <authorList>
            <person name="Medvecky M."/>
            <person name="Cejkova D."/>
            <person name="Polansky O."/>
            <person name="Karasova D."/>
            <person name="Kubasova T."/>
            <person name="Cizek A."/>
            <person name="Rychlik I."/>
        </authorList>
    </citation>
    <scope>NUCLEOTIDE SEQUENCE</scope>
    <source>
        <strain evidence="4">An71</strain>
    </source>
</reference>
<organism evidence="4 8">
    <name type="scientific">Limosilactobacillus reuteri</name>
    <name type="common">Lactobacillus reuteri</name>
    <dbReference type="NCBI Taxonomy" id="1598"/>
    <lineage>
        <taxon>Bacteria</taxon>
        <taxon>Bacillati</taxon>
        <taxon>Bacillota</taxon>
        <taxon>Bacilli</taxon>
        <taxon>Lactobacillales</taxon>
        <taxon>Lactobacillaceae</taxon>
        <taxon>Limosilactobacillus</taxon>
    </lineage>
</organism>
<reference evidence="5 9" key="4">
    <citation type="submission" date="2018-03" db="EMBL/GenBank/DDBJ databases">
        <title>Genome Sequences of Lactobacillus sp. Isolates from Traditional Turkish Sourdough.</title>
        <authorList>
            <person name="Skory C.D."/>
            <person name="Dertli E."/>
        </authorList>
    </citation>
    <scope>NUCLEOTIDE SEQUENCE [LARGE SCALE GENOMIC DNA]</scope>
    <source>
        <strain evidence="5 9">E81</strain>
    </source>
</reference>
<dbReference type="Proteomes" id="UP000510868">
    <property type="component" value="Chromosome"/>
</dbReference>
<sequence>MNKKAILAVSFGTTYPETREKTIGATEKKISKEFPDYDVFRAFTSTIVRKRIYKNEGIKVDSIQEALDKLRAQGYEEVYLQSLHIIPGIEYQLVQNAIDGYSPQFKKLVATPPLLDKFADYEQLVNFLKKQSAYLPSGKAILWMGHGTAHSAFTTYACLDHMLAGTKSYVGAVESYPDVHDEIKRLKHAKVEKVYMQPLMMVAGNHAHNDMASDQPNSWKTVLKENDIVGHPVLKGLGEYEEIQEMFIAKLRTTIERG</sequence>
<dbReference type="Gene3D" id="3.40.50.1400">
    <property type="match status" value="2"/>
</dbReference>
<reference evidence="8" key="2">
    <citation type="submission" date="2017-04" db="EMBL/GenBank/DDBJ databases">
        <title>Function of individual gut microbiota members based on whole genome sequencing of pure cultures obtained from chicken caecum.</title>
        <authorList>
            <person name="Medvecky M."/>
            <person name="Cejkova D."/>
            <person name="Polansky O."/>
            <person name="Karasova D."/>
            <person name="Kubasova T."/>
            <person name="Cizek A."/>
            <person name="Rychlik I."/>
        </authorList>
    </citation>
    <scope>NUCLEOTIDE SEQUENCE [LARGE SCALE GENOMIC DNA]</scope>
    <source>
        <strain evidence="8">An71</strain>
    </source>
</reference>
<reference evidence="6 10" key="5">
    <citation type="submission" date="2020-07" db="EMBL/GenBank/DDBJ databases">
        <title>Genome sequence of Lactobacillus reuteri CNEI-KCA3 isolated from the faeces of a reared-broiler chicken, South-East Nigeria, reveals presence of CRISPR arrays.</title>
        <authorList>
            <person name="Anukam K.C."/>
            <person name="Ibezim C.N."/>
            <person name="BeecK W.V."/>
            <person name="Allonsius C."/>
            <person name="Broek M.D."/>
            <person name="Tuyaerts I."/>
            <person name="Attama A."/>
            <person name="Esimone C.O."/>
            <person name="Lebeer S."/>
        </authorList>
    </citation>
    <scope>NUCLEOTIDE SEQUENCE [LARGE SCALE GENOMIC DNA]</scope>
    <source>
        <strain evidence="6 10">CNEI-KCA3</strain>
    </source>
</reference>
<dbReference type="Pfam" id="PF06180">
    <property type="entry name" value="CbiK"/>
    <property type="match status" value="1"/>
</dbReference>
<protein>
    <submittedName>
        <fullName evidence="4">Sirohydrochlorin cobaltochelatase</fullName>
    </submittedName>
</protein>
<dbReference type="InterPro" id="IPR010388">
    <property type="entry name" value="Anaerobic_Co-chelatase"/>
</dbReference>
<dbReference type="EMBL" id="NFHN01000007">
    <property type="protein sequence ID" value="OUN49425.1"/>
    <property type="molecule type" value="Genomic_DNA"/>
</dbReference>
<evidence type="ECO:0000313" key="6">
    <source>
        <dbReference type="EMBL" id="QLQ62534.1"/>
    </source>
</evidence>
<reference evidence="3 7" key="1">
    <citation type="submission" date="2016-09" db="EMBL/GenBank/DDBJ databases">
        <title>Lactobacillus reuteri KLR3005, genome sequencing and assembly.</title>
        <authorList>
            <person name="Lee J.-Y."/>
            <person name="Kim E.B."/>
            <person name="Choi Y.-J."/>
        </authorList>
    </citation>
    <scope>NUCLEOTIDE SEQUENCE [LARGE SCALE GENOMIC DNA]</scope>
    <source>
        <strain evidence="3 7">KLR3005</strain>
    </source>
</reference>
<dbReference type="GO" id="GO:0046872">
    <property type="term" value="F:metal ion binding"/>
    <property type="evidence" value="ECO:0007669"/>
    <property type="project" value="UniProtKB-KW"/>
</dbReference>
<evidence type="ECO:0000313" key="7">
    <source>
        <dbReference type="Proteomes" id="UP000194286"/>
    </source>
</evidence>
<dbReference type="AlphaFoldDB" id="A0A143Q006"/>
<dbReference type="SUPFAM" id="SSF53800">
    <property type="entry name" value="Chelatase"/>
    <property type="match status" value="1"/>
</dbReference>
<dbReference type="EMBL" id="CP059275">
    <property type="protein sequence ID" value="QLQ62534.1"/>
    <property type="molecule type" value="Genomic_DNA"/>
</dbReference>
<evidence type="ECO:0000313" key="9">
    <source>
        <dbReference type="Proteomes" id="UP000241783"/>
    </source>
</evidence>
<feature type="binding site" evidence="2">
    <location>
        <position position="146"/>
    </location>
    <ligand>
        <name>Co(2+)</name>
        <dbReference type="ChEBI" id="CHEBI:48828"/>
    </ligand>
</feature>
<dbReference type="Proteomes" id="UP000195868">
    <property type="component" value="Unassembled WGS sequence"/>
</dbReference>
<evidence type="ECO:0000313" key="10">
    <source>
        <dbReference type="Proteomes" id="UP000510868"/>
    </source>
</evidence>
<dbReference type="EMBL" id="PZQO01000013">
    <property type="protein sequence ID" value="PTM29363.1"/>
    <property type="molecule type" value="Genomic_DNA"/>
</dbReference>